<dbReference type="AlphaFoldDB" id="A0AA95LWY6"/>
<dbReference type="Proteomes" id="UP001178303">
    <property type="component" value="Chromosome"/>
</dbReference>
<dbReference type="Pfam" id="PF05133">
    <property type="entry name" value="SPP1_portal"/>
    <property type="match status" value="1"/>
</dbReference>
<evidence type="ECO:0000313" key="1">
    <source>
        <dbReference type="EMBL" id="WHY31637.1"/>
    </source>
</evidence>
<reference evidence="1" key="1">
    <citation type="submission" date="2023-05" db="EMBL/GenBank/DDBJ databases">
        <title>Comparative genomics of Bacillaceae isolates and their secondary metabolite potential.</title>
        <authorList>
            <person name="Song L."/>
            <person name="Nielsen L.J."/>
            <person name="Mohite O."/>
            <person name="Xu X."/>
            <person name="Weber T."/>
            <person name="Kovacs A.T."/>
        </authorList>
    </citation>
    <scope>NUCLEOTIDE SEQUENCE</scope>
    <source>
        <strain evidence="1">LN15</strain>
    </source>
</reference>
<accession>A0AA95LWY6</accession>
<protein>
    <submittedName>
        <fullName evidence="1">Phage portal protein</fullName>
    </submittedName>
</protein>
<dbReference type="RefSeq" id="WP_283886062.1">
    <property type="nucleotide sequence ID" value="NZ_CP126099.1"/>
</dbReference>
<evidence type="ECO:0000313" key="2">
    <source>
        <dbReference type="Proteomes" id="UP001178303"/>
    </source>
</evidence>
<gene>
    <name evidence="1" type="ORF">QNH45_12995</name>
</gene>
<organism evidence="1 2">
    <name type="scientific">Bacillus wiedmannii</name>
    <dbReference type="NCBI Taxonomy" id="1890302"/>
    <lineage>
        <taxon>Bacteria</taxon>
        <taxon>Bacillati</taxon>
        <taxon>Bacillota</taxon>
        <taxon>Bacilli</taxon>
        <taxon>Bacillales</taxon>
        <taxon>Bacillaceae</taxon>
        <taxon>Bacillus</taxon>
        <taxon>Bacillus cereus group</taxon>
    </lineage>
</organism>
<dbReference type="InterPro" id="IPR021145">
    <property type="entry name" value="Portal_protein_SPP1_Gp6-like"/>
</dbReference>
<dbReference type="InterPro" id="IPR006428">
    <property type="entry name" value="Portal_SPP1-type"/>
</dbReference>
<proteinExistence type="predicted"/>
<dbReference type="NCBIfam" id="TIGR01538">
    <property type="entry name" value="portal_SPP1"/>
    <property type="match status" value="1"/>
</dbReference>
<name>A0AA95LWY6_9BACI</name>
<dbReference type="EMBL" id="CP126099">
    <property type="protein sequence ID" value="WHY31637.1"/>
    <property type="molecule type" value="Genomic_DNA"/>
</dbReference>
<sequence length="456" mass="52831">MKRSTIRMPVKNPNSDVIREIIKLHSASKNITLSLYNRYDQEGLEIQKRSMLDPKKPNNKLPHDYRGYIINQSVGYLFGKPISYQIDKMKYDEQKHKTFTGHLINCNTLNVIDDLDSELGKLISICGYAARLLYVDKNGTERIMNLNPWEVVFIQDKNDVSHAIRYYKVPVTEGTDQKERTKVEWYDSTNIYFFIENEDGKFIADQEDDEEVKSHMFDYVPIILFQNNNEEKGDFEKVEALIDAYDKNRSDSVNEVETFANAYMKFKGTTVDNEVINNAKQTGAFEVPEDGDVDFITKNVNDTFVENTRKNLNEDIHKFSASVDMADEKFSGSAQTGESRKWKLIDLENKAGTKARKFGKGLREQFKVLCSAWTKKEIHINYLDVFWEFKRNLPIDLLYVGDFASKLKGIHSDRTVLEQIPYIDDVDYELQLMGEEKEGAIDLDSLPPDDENEEIE</sequence>